<evidence type="ECO:0000256" key="5">
    <source>
        <dbReference type="ARBA" id="ARBA00022989"/>
    </source>
</evidence>
<keyword evidence="5 7" id="KW-1133">Transmembrane helix</keyword>
<name>A0ABT9DCT2_9CELL</name>
<evidence type="ECO:0000256" key="1">
    <source>
        <dbReference type="ARBA" id="ARBA00004651"/>
    </source>
</evidence>
<evidence type="ECO:0000259" key="8">
    <source>
        <dbReference type="PROSITE" id="PS50850"/>
    </source>
</evidence>
<evidence type="ECO:0000313" key="10">
    <source>
        <dbReference type="Proteomes" id="UP001232536"/>
    </source>
</evidence>
<feature type="transmembrane region" description="Helical" evidence="7">
    <location>
        <begin position="12"/>
        <end position="36"/>
    </location>
</feature>
<keyword evidence="6 7" id="KW-0472">Membrane</keyword>
<feature type="domain" description="Major facilitator superfamily (MFS) profile" evidence="8">
    <location>
        <begin position="14"/>
        <end position="458"/>
    </location>
</feature>
<evidence type="ECO:0000256" key="2">
    <source>
        <dbReference type="ARBA" id="ARBA00022448"/>
    </source>
</evidence>
<proteinExistence type="predicted"/>
<dbReference type="Gene3D" id="1.20.1250.20">
    <property type="entry name" value="MFS general substrate transporter like domains"/>
    <property type="match status" value="1"/>
</dbReference>
<feature type="transmembrane region" description="Helical" evidence="7">
    <location>
        <begin position="404"/>
        <end position="424"/>
    </location>
</feature>
<evidence type="ECO:0000256" key="7">
    <source>
        <dbReference type="SAM" id="Phobius"/>
    </source>
</evidence>
<dbReference type="PANTHER" id="PTHR42718:SF42">
    <property type="entry name" value="EXPORT PROTEIN"/>
    <property type="match status" value="1"/>
</dbReference>
<accession>A0ABT9DCT2</accession>
<feature type="transmembrane region" description="Helical" evidence="7">
    <location>
        <begin position="298"/>
        <end position="320"/>
    </location>
</feature>
<feature type="transmembrane region" description="Helical" evidence="7">
    <location>
        <begin position="332"/>
        <end position="348"/>
    </location>
</feature>
<keyword evidence="2" id="KW-0813">Transport</keyword>
<feature type="transmembrane region" description="Helical" evidence="7">
    <location>
        <begin position="268"/>
        <end position="292"/>
    </location>
</feature>
<keyword evidence="10" id="KW-1185">Reference proteome</keyword>
<dbReference type="Gene3D" id="1.20.1720.10">
    <property type="entry name" value="Multidrug resistance protein D"/>
    <property type="match status" value="1"/>
</dbReference>
<keyword evidence="4 7" id="KW-0812">Transmembrane</keyword>
<dbReference type="NCBIfam" id="TIGR00711">
    <property type="entry name" value="efflux_EmrB"/>
    <property type="match status" value="1"/>
</dbReference>
<feature type="transmembrane region" description="Helical" evidence="7">
    <location>
        <begin position="138"/>
        <end position="160"/>
    </location>
</feature>
<reference evidence="9 10" key="1">
    <citation type="submission" date="2023-07" db="EMBL/GenBank/DDBJ databases">
        <title>Description of novel actinomycetes strains, isolated from tidal flat sediment.</title>
        <authorList>
            <person name="Lu C."/>
        </authorList>
    </citation>
    <scope>NUCLEOTIDE SEQUENCE [LARGE SCALE GENOMIC DNA]</scope>
    <source>
        <strain evidence="9 10">SYSU T00b441</strain>
    </source>
</reference>
<dbReference type="PANTHER" id="PTHR42718">
    <property type="entry name" value="MAJOR FACILITATOR SUPERFAMILY MULTIDRUG TRANSPORTER MFSC"/>
    <property type="match status" value="1"/>
</dbReference>
<feature type="transmembrane region" description="Helical" evidence="7">
    <location>
        <begin position="48"/>
        <end position="68"/>
    </location>
</feature>
<dbReference type="Proteomes" id="UP001232536">
    <property type="component" value="Unassembled WGS sequence"/>
</dbReference>
<feature type="transmembrane region" description="Helical" evidence="7">
    <location>
        <begin position="430"/>
        <end position="453"/>
    </location>
</feature>
<feature type="transmembrane region" description="Helical" evidence="7">
    <location>
        <begin position="197"/>
        <end position="219"/>
    </location>
</feature>
<dbReference type="CDD" id="cd17321">
    <property type="entry name" value="MFS_MMR_MDR_like"/>
    <property type="match status" value="1"/>
</dbReference>
<feature type="transmembrane region" description="Helical" evidence="7">
    <location>
        <begin position="80"/>
        <end position="99"/>
    </location>
</feature>
<dbReference type="Pfam" id="PF07690">
    <property type="entry name" value="MFS_1"/>
    <property type="match status" value="1"/>
</dbReference>
<dbReference type="RefSeq" id="WP_304600366.1">
    <property type="nucleotide sequence ID" value="NZ_JAUQYO010000001.1"/>
</dbReference>
<keyword evidence="3" id="KW-1003">Cell membrane</keyword>
<dbReference type="PRINTS" id="PR01036">
    <property type="entry name" value="TCRTETB"/>
</dbReference>
<evidence type="ECO:0000256" key="6">
    <source>
        <dbReference type="ARBA" id="ARBA00023136"/>
    </source>
</evidence>
<dbReference type="PROSITE" id="PS50850">
    <property type="entry name" value="MFS"/>
    <property type="match status" value="1"/>
</dbReference>
<dbReference type="InterPro" id="IPR036259">
    <property type="entry name" value="MFS_trans_sf"/>
</dbReference>
<gene>
    <name evidence="9" type="ORF">Q6348_05865</name>
</gene>
<comment type="subcellular location">
    <subcellularLocation>
        <location evidence="1">Cell membrane</location>
        <topology evidence="1">Multi-pass membrane protein</topology>
    </subcellularLocation>
</comment>
<dbReference type="InterPro" id="IPR011701">
    <property type="entry name" value="MFS"/>
</dbReference>
<feature type="transmembrane region" description="Helical" evidence="7">
    <location>
        <begin position="225"/>
        <end position="247"/>
    </location>
</feature>
<feature type="transmembrane region" description="Helical" evidence="7">
    <location>
        <begin position="360"/>
        <end position="383"/>
    </location>
</feature>
<dbReference type="InterPro" id="IPR004638">
    <property type="entry name" value="EmrB-like"/>
</dbReference>
<comment type="caution">
    <text evidence="9">The sequence shown here is derived from an EMBL/GenBank/DDBJ whole genome shotgun (WGS) entry which is preliminary data.</text>
</comment>
<sequence>MTQVAYRSAAGRWLLLATVLGSALVFLDATVVTVALPAIGADLGARTAGLQWVLSGYMLTLSALILLGGAYGDRYGRRRVFVIGTTWFTAASAACAAAPTVGVLIASRVVQGAGAALVTPGSLALIQTTLRREDRSRAIGAWSALSGVGAAVGPLVGGALVDATSWRAIFLLNVPLGAGVALAALRHVPESRQESDSPLDLAGSLLAVLGLGGLTYAAVEGGDNGLGAPSVLVAGALGAAGVVGFGLRERRAAAPMLPLSIFRVRRFTAANLVTFAVYGALGGVTFLLVVFLQVVLGASALAAGATTLPITAAVLLLSPVMGRLLQSTGPRLPLSVGPALIALGAWLMSRLGSDGSVLEALPSVVVLGVGLGITVTPVTATALGGVEDSRAGTASGVNNAVSRVAQLVAVAVLPPLAGLGGNGLRDPQLLAAGFGTAMAITAGTAAAGSVLAVTTLDA</sequence>
<feature type="transmembrane region" description="Helical" evidence="7">
    <location>
        <begin position="166"/>
        <end position="185"/>
    </location>
</feature>
<evidence type="ECO:0000256" key="3">
    <source>
        <dbReference type="ARBA" id="ARBA00022475"/>
    </source>
</evidence>
<feature type="transmembrane region" description="Helical" evidence="7">
    <location>
        <begin position="105"/>
        <end position="126"/>
    </location>
</feature>
<organism evidence="9 10">
    <name type="scientific">Actinotalea lenta</name>
    <dbReference type="NCBI Taxonomy" id="3064654"/>
    <lineage>
        <taxon>Bacteria</taxon>
        <taxon>Bacillati</taxon>
        <taxon>Actinomycetota</taxon>
        <taxon>Actinomycetes</taxon>
        <taxon>Micrococcales</taxon>
        <taxon>Cellulomonadaceae</taxon>
        <taxon>Actinotalea</taxon>
    </lineage>
</organism>
<evidence type="ECO:0000256" key="4">
    <source>
        <dbReference type="ARBA" id="ARBA00022692"/>
    </source>
</evidence>
<protein>
    <submittedName>
        <fullName evidence="9">MFS transporter</fullName>
    </submittedName>
</protein>
<evidence type="ECO:0000313" key="9">
    <source>
        <dbReference type="EMBL" id="MDO8106722.1"/>
    </source>
</evidence>
<dbReference type="InterPro" id="IPR020846">
    <property type="entry name" value="MFS_dom"/>
</dbReference>
<dbReference type="SUPFAM" id="SSF103473">
    <property type="entry name" value="MFS general substrate transporter"/>
    <property type="match status" value="1"/>
</dbReference>
<dbReference type="EMBL" id="JAUQYP010000001">
    <property type="protein sequence ID" value="MDO8106722.1"/>
    <property type="molecule type" value="Genomic_DNA"/>
</dbReference>